<dbReference type="Pfam" id="PF21847">
    <property type="entry name" value="DUF6906"/>
    <property type="match status" value="1"/>
</dbReference>
<protein>
    <recommendedName>
        <fullName evidence="1">DUF6906 domain-containing protein</fullName>
    </recommendedName>
</protein>
<comment type="caution">
    <text evidence="2">The sequence shown here is derived from an EMBL/GenBank/DDBJ whole genome shotgun (WGS) entry which is preliminary data.</text>
</comment>
<dbReference type="EMBL" id="VSSQ01094535">
    <property type="protein sequence ID" value="MPN38983.1"/>
    <property type="molecule type" value="Genomic_DNA"/>
</dbReference>
<proteinExistence type="predicted"/>
<accession>A0A645HUD3</accession>
<gene>
    <name evidence="2" type="ORF">SDC9_186508</name>
</gene>
<name>A0A645HUD3_9ZZZZ</name>
<dbReference type="InterPro" id="IPR054201">
    <property type="entry name" value="DUF6906"/>
</dbReference>
<dbReference type="AlphaFoldDB" id="A0A645HUD3"/>
<organism evidence="2">
    <name type="scientific">bioreactor metagenome</name>
    <dbReference type="NCBI Taxonomy" id="1076179"/>
    <lineage>
        <taxon>unclassified sequences</taxon>
        <taxon>metagenomes</taxon>
        <taxon>ecological metagenomes</taxon>
    </lineage>
</organism>
<evidence type="ECO:0000313" key="2">
    <source>
        <dbReference type="EMBL" id="MPN38983.1"/>
    </source>
</evidence>
<sequence length="54" mass="6134">MRHGKKPTRKQKIRLGQAGLSPENWLVVKQKDNGELVILHKVTDAIRVIPAVEH</sequence>
<reference evidence="2" key="1">
    <citation type="submission" date="2019-08" db="EMBL/GenBank/DDBJ databases">
        <authorList>
            <person name="Kucharzyk K."/>
            <person name="Murdoch R.W."/>
            <person name="Higgins S."/>
            <person name="Loffler F."/>
        </authorList>
    </citation>
    <scope>NUCLEOTIDE SEQUENCE</scope>
</reference>
<evidence type="ECO:0000259" key="1">
    <source>
        <dbReference type="Pfam" id="PF21847"/>
    </source>
</evidence>
<feature type="domain" description="DUF6906" evidence="1">
    <location>
        <begin position="1"/>
        <end position="50"/>
    </location>
</feature>